<keyword evidence="12" id="KW-0408">Iron</keyword>
<keyword evidence="10" id="KW-0809">Transit peptide</keyword>
<evidence type="ECO:0000313" key="15">
    <source>
        <dbReference type="EMBL" id="KAB1226891.1"/>
    </source>
</evidence>
<dbReference type="GO" id="GO:0045300">
    <property type="term" value="F:stearoyl-[ACP] desaturase activity"/>
    <property type="evidence" value="ECO:0007669"/>
    <property type="project" value="InterPro"/>
</dbReference>
<evidence type="ECO:0000256" key="10">
    <source>
        <dbReference type="ARBA" id="ARBA00022946"/>
    </source>
</evidence>
<reference evidence="15 16" key="1">
    <citation type="journal article" date="2019" name="Plant Biotechnol. J.">
        <title>The red bayberry genome and genetic basis of sex determination.</title>
        <authorList>
            <person name="Jia H.M."/>
            <person name="Jia H.J."/>
            <person name="Cai Q.L."/>
            <person name="Wang Y."/>
            <person name="Zhao H.B."/>
            <person name="Yang W.F."/>
            <person name="Wang G.Y."/>
            <person name="Li Y.H."/>
            <person name="Zhan D.L."/>
            <person name="Shen Y.T."/>
            <person name="Niu Q.F."/>
            <person name="Chang L."/>
            <person name="Qiu J."/>
            <person name="Zhao L."/>
            <person name="Xie H.B."/>
            <person name="Fu W.Y."/>
            <person name="Jin J."/>
            <person name="Li X.W."/>
            <person name="Jiao Y."/>
            <person name="Zhou C.C."/>
            <person name="Tu T."/>
            <person name="Chai C.Y."/>
            <person name="Gao J.L."/>
            <person name="Fan L.J."/>
            <person name="van de Weg E."/>
            <person name="Wang J.Y."/>
            <person name="Gao Z.S."/>
        </authorList>
    </citation>
    <scope>NUCLEOTIDE SEQUENCE [LARGE SCALE GENOMIC DNA]</scope>
    <source>
        <tissue evidence="15">Leaves</tissue>
    </source>
</reference>
<evidence type="ECO:0000256" key="7">
    <source>
        <dbReference type="ARBA" id="ARBA00022640"/>
    </source>
</evidence>
<keyword evidence="16" id="KW-1185">Reference proteome</keyword>
<protein>
    <submittedName>
        <fullName evidence="15">Acyl-[acyl-carrier-protein] desaturase, chloroplastic</fullName>
    </submittedName>
</protein>
<evidence type="ECO:0000256" key="4">
    <source>
        <dbReference type="ARBA" id="ARBA00008749"/>
    </source>
</evidence>
<evidence type="ECO:0000256" key="5">
    <source>
        <dbReference type="ARBA" id="ARBA00022516"/>
    </source>
</evidence>
<evidence type="ECO:0000256" key="2">
    <source>
        <dbReference type="ARBA" id="ARBA00004229"/>
    </source>
</evidence>
<comment type="pathway">
    <text evidence="3">Lipid metabolism; fatty acid metabolism.</text>
</comment>
<keyword evidence="6" id="KW-0150">Chloroplast</keyword>
<evidence type="ECO:0000256" key="13">
    <source>
        <dbReference type="ARBA" id="ARBA00023098"/>
    </source>
</evidence>
<proteinExistence type="inferred from homology"/>
<evidence type="ECO:0000256" key="6">
    <source>
        <dbReference type="ARBA" id="ARBA00022528"/>
    </source>
</evidence>
<dbReference type="SUPFAM" id="SSF47240">
    <property type="entry name" value="Ferritin-like"/>
    <property type="match status" value="1"/>
</dbReference>
<dbReference type="Proteomes" id="UP000516437">
    <property type="component" value="Chromosome 1"/>
</dbReference>
<dbReference type="OrthoDB" id="1924153at2759"/>
<comment type="cofactor">
    <cofactor evidence="1">
        <name>Fe(2+)</name>
        <dbReference type="ChEBI" id="CHEBI:29033"/>
    </cofactor>
</comment>
<evidence type="ECO:0000256" key="14">
    <source>
        <dbReference type="ARBA" id="ARBA00023160"/>
    </source>
</evidence>
<comment type="caution">
    <text evidence="15">The sequence shown here is derived from an EMBL/GenBank/DDBJ whole genome shotgun (WGS) entry which is preliminary data.</text>
</comment>
<dbReference type="Pfam" id="PF03405">
    <property type="entry name" value="FA_desaturase_2"/>
    <property type="match status" value="1"/>
</dbReference>
<dbReference type="Gene3D" id="1.10.620.20">
    <property type="entry name" value="Ribonucleotide Reductase, subunit A"/>
    <property type="match status" value="1"/>
</dbReference>
<evidence type="ECO:0000256" key="3">
    <source>
        <dbReference type="ARBA" id="ARBA00004872"/>
    </source>
</evidence>
<sequence length="112" mass="13191">MPNPTSDGFLEQVKELRERSKEVLDDYFIVLVGGMITEEALPTYQARINGLEIFCDQTGVDDTPWSIWAKEWSAEENRHDDLLNRYLYLSGWVDMKQIEKTTHYLIRYGMVR</sequence>
<evidence type="ECO:0000256" key="9">
    <source>
        <dbReference type="ARBA" id="ARBA00022832"/>
    </source>
</evidence>
<dbReference type="GO" id="GO:0009570">
    <property type="term" value="C:chloroplast stroma"/>
    <property type="evidence" value="ECO:0007669"/>
    <property type="project" value="TreeGrafter"/>
</dbReference>
<dbReference type="PANTHER" id="PTHR31155:SF27">
    <property type="entry name" value="STEAROYL-[ACYL-CARRIER-PROTEIN] 9-DESATURASE 5, CHLOROPLASTIC"/>
    <property type="match status" value="1"/>
</dbReference>
<dbReference type="EMBL" id="RXIC02000019">
    <property type="protein sequence ID" value="KAB1226891.1"/>
    <property type="molecule type" value="Genomic_DNA"/>
</dbReference>
<gene>
    <name evidence="15" type="ORF">CJ030_MR1G011768</name>
</gene>
<keyword evidence="7" id="KW-0934">Plastid</keyword>
<dbReference type="GO" id="GO:0046872">
    <property type="term" value="F:metal ion binding"/>
    <property type="evidence" value="ECO:0007669"/>
    <property type="project" value="UniProtKB-KW"/>
</dbReference>
<keyword evidence="8" id="KW-0479">Metal-binding</keyword>
<evidence type="ECO:0000256" key="12">
    <source>
        <dbReference type="ARBA" id="ARBA00023004"/>
    </source>
</evidence>
<keyword evidence="14" id="KW-0275">Fatty acid biosynthesis</keyword>
<organism evidence="15 16">
    <name type="scientific">Morella rubra</name>
    <name type="common">Chinese bayberry</name>
    <dbReference type="NCBI Taxonomy" id="262757"/>
    <lineage>
        <taxon>Eukaryota</taxon>
        <taxon>Viridiplantae</taxon>
        <taxon>Streptophyta</taxon>
        <taxon>Embryophyta</taxon>
        <taxon>Tracheophyta</taxon>
        <taxon>Spermatophyta</taxon>
        <taxon>Magnoliopsida</taxon>
        <taxon>eudicotyledons</taxon>
        <taxon>Gunneridae</taxon>
        <taxon>Pentapetalae</taxon>
        <taxon>rosids</taxon>
        <taxon>fabids</taxon>
        <taxon>Fagales</taxon>
        <taxon>Myricaceae</taxon>
        <taxon>Morella</taxon>
    </lineage>
</organism>
<keyword evidence="9" id="KW-0276">Fatty acid metabolism</keyword>
<keyword evidence="5" id="KW-0444">Lipid biosynthesis</keyword>
<dbReference type="InterPro" id="IPR012348">
    <property type="entry name" value="RNR-like"/>
</dbReference>
<evidence type="ECO:0000256" key="11">
    <source>
        <dbReference type="ARBA" id="ARBA00023002"/>
    </source>
</evidence>
<evidence type="ECO:0000256" key="1">
    <source>
        <dbReference type="ARBA" id="ARBA00001954"/>
    </source>
</evidence>
<name>A0A6A1WNR2_9ROSI</name>
<dbReference type="GO" id="GO:0006633">
    <property type="term" value="P:fatty acid biosynthetic process"/>
    <property type="evidence" value="ECO:0007669"/>
    <property type="project" value="UniProtKB-KW"/>
</dbReference>
<keyword evidence="13" id="KW-0443">Lipid metabolism</keyword>
<accession>A0A6A1WNR2</accession>
<comment type="subcellular location">
    <subcellularLocation>
        <location evidence="2">Plastid</location>
        <location evidence="2">Chloroplast</location>
    </subcellularLocation>
</comment>
<dbReference type="PANTHER" id="PTHR31155">
    <property type="entry name" value="ACYL- ACYL-CARRIER-PROTEIN DESATURASE-RELATED"/>
    <property type="match status" value="1"/>
</dbReference>
<dbReference type="InterPro" id="IPR005067">
    <property type="entry name" value="Fatty_acid_desaturase-2"/>
</dbReference>
<evidence type="ECO:0000313" key="16">
    <source>
        <dbReference type="Proteomes" id="UP000516437"/>
    </source>
</evidence>
<evidence type="ECO:0000256" key="8">
    <source>
        <dbReference type="ARBA" id="ARBA00022723"/>
    </source>
</evidence>
<dbReference type="AlphaFoldDB" id="A0A6A1WNR2"/>
<keyword evidence="11" id="KW-0560">Oxidoreductase</keyword>
<comment type="similarity">
    <text evidence="4">Belongs to the fatty acid desaturase type 2 family.</text>
</comment>
<dbReference type="InterPro" id="IPR009078">
    <property type="entry name" value="Ferritin-like_SF"/>
</dbReference>